<dbReference type="InterPro" id="IPR031100">
    <property type="entry name" value="LOG_fam"/>
</dbReference>
<accession>A0ABX8IDC9</accession>
<dbReference type="Proteomes" id="UP000683442">
    <property type="component" value="Chromosome"/>
</dbReference>
<feature type="region of interest" description="Disordered" evidence="4">
    <location>
        <begin position="1"/>
        <end position="36"/>
    </location>
</feature>
<organism evidence="5 6">
    <name type="scientific">Marinobacter adhaerens</name>
    <dbReference type="NCBI Taxonomy" id="1033846"/>
    <lineage>
        <taxon>Bacteria</taxon>
        <taxon>Pseudomonadati</taxon>
        <taxon>Pseudomonadota</taxon>
        <taxon>Gammaproteobacteria</taxon>
        <taxon>Pseudomonadales</taxon>
        <taxon>Marinobacteraceae</taxon>
        <taxon>Marinobacter</taxon>
    </lineage>
</organism>
<protein>
    <recommendedName>
        <fullName evidence="3">AMP nucleosidase</fullName>
        <ecNumber evidence="2">3.2.2.4</ecNumber>
    </recommendedName>
    <alternativeName>
        <fullName evidence="3">AMP nucleosidase</fullName>
    </alternativeName>
</protein>
<dbReference type="PANTHER" id="PTHR43393">
    <property type="entry name" value="CYTOKININ RIBOSIDE 5'-MONOPHOSPHATE PHOSPHORIBOHYDROLASE"/>
    <property type="match status" value="1"/>
</dbReference>
<evidence type="ECO:0000256" key="4">
    <source>
        <dbReference type="SAM" id="MobiDB-lite"/>
    </source>
</evidence>
<dbReference type="EMBL" id="CP076686">
    <property type="protein sequence ID" value="QWV11189.1"/>
    <property type="molecule type" value="Genomic_DNA"/>
</dbReference>
<keyword evidence="6" id="KW-1185">Reference proteome</keyword>
<evidence type="ECO:0000256" key="1">
    <source>
        <dbReference type="ARBA" id="ARBA00000274"/>
    </source>
</evidence>
<sequence>MSKDWDPHKSVPPPVHRVERKEPLPWQTPKAAEDDPEALERVQALIASPGYRQADRDVEFLNEEDTRGVRLQIDYLKPELLLKKHGIEHTIVVFGSTRLHQPEAARRKVAALEEASAGSPENEDLQCRLQVAKAIESKSRYYEEARRLGRLVAECGEGPEDSRVTMVTGGGPGIMEAANRGAFDVGAKSVGLNITLPHEQFPNPYITPDLCFRFHYFAMRKLHFLKRAKALVAFPGGYGTLDELFETLTLVQTRTIAPLPIVLVGESFWRQAVNIDFLVAEGVIDEEDRELFWYAETAEEIWDGIRHWHRASGSPLPNNN</sequence>
<dbReference type="PANTHER" id="PTHR43393:SF3">
    <property type="entry name" value="LYSINE DECARBOXYLASE-LIKE PROTEIN"/>
    <property type="match status" value="1"/>
</dbReference>
<dbReference type="NCBIfam" id="TIGR00730">
    <property type="entry name" value="Rossman fold protein, TIGR00730 family"/>
    <property type="match status" value="1"/>
</dbReference>
<evidence type="ECO:0000256" key="3">
    <source>
        <dbReference type="ARBA" id="ARBA00031983"/>
    </source>
</evidence>
<proteinExistence type="predicted"/>
<evidence type="ECO:0000313" key="6">
    <source>
        <dbReference type="Proteomes" id="UP000683442"/>
    </source>
</evidence>
<evidence type="ECO:0000256" key="2">
    <source>
        <dbReference type="ARBA" id="ARBA00011985"/>
    </source>
</evidence>
<dbReference type="RefSeq" id="WP_041645149.1">
    <property type="nucleotide sequence ID" value="NZ_CP076686.1"/>
</dbReference>
<dbReference type="SUPFAM" id="SSF102405">
    <property type="entry name" value="MCP/YpsA-like"/>
    <property type="match status" value="1"/>
</dbReference>
<dbReference type="Pfam" id="PF03641">
    <property type="entry name" value="Lysine_decarbox"/>
    <property type="match status" value="1"/>
</dbReference>
<dbReference type="GeneID" id="78559922"/>
<evidence type="ECO:0000313" key="5">
    <source>
        <dbReference type="EMBL" id="QWV11189.1"/>
    </source>
</evidence>
<comment type="catalytic activity">
    <reaction evidence="1">
        <text>AMP + H2O = D-ribose 5-phosphate + adenine</text>
        <dbReference type="Rhea" id="RHEA:20129"/>
        <dbReference type="ChEBI" id="CHEBI:15377"/>
        <dbReference type="ChEBI" id="CHEBI:16708"/>
        <dbReference type="ChEBI" id="CHEBI:78346"/>
        <dbReference type="ChEBI" id="CHEBI:456215"/>
        <dbReference type="EC" id="3.2.2.4"/>
    </reaction>
</comment>
<gene>
    <name evidence="5" type="ORF">KQ249_10765</name>
</gene>
<reference evidence="5 6" key="1">
    <citation type="submission" date="2021-06" db="EMBL/GenBank/DDBJ databases">
        <title>Microbial metabolic specificity influences pelagic lipid remineralization.</title>
        <authorList>
            <person name="Behrendt L."/>
            <person name="Hunter J.E."/>
            <person name="Alcolombri U."/>
            <person name="Smriga S."/>
            <person name="Mincer T."/>
            <person name="Lowenstein D.P."/>
            <person name="Peaudecerf F.J."/>
            <person name="Fernandez V.I."/>
            <person name="Fredricks H."/>
            <person name="Almblad H."/>
            <person name="Harrison J.J."/>
            <person name="Stocker R."/>
            <person name="Van Mooy B.A.S."/>
        </authorList>
    </citation>
    <scope>NUCLEOTIDE SEQUENCE [LARGE SCALE GENOMIC DNA]</scope>
    <source>
        <strain evidence="5 6">HP15-B</strain>
    </source>
</reference>
<dbReference type="EC" id="3.2.2.4" evidence="2"/>
<name>A0ABX8IDC9_9GAMM</name>
<dbReference type="InterPro" id="IPR052341">
    <property type="entry name" value="LOG_family_nucleotidases"/>
</dbReference>
<dbReference type="Gene3D" id="3.40.50.450">
    <property type="match status" value="1"/>
</dbReference>
<dbReference type="InterPro" id="IPR005269">
    <property type="entry name" value="LOG"/>
</dbReference>